<dbReference type="RefSeq" id="WP_150696015.1">
    <property type="nucleotide sequence ID" value="NZ_CABPRZ010000003.1"/>
</dbReference>
<dbReference type="InterPro" id="IPR017871">
    <property type="entry name" value="ABC_transporter-like_CS"/>
</dbReference>
<dbReference type="Gene3D" id="3.40.50.300">
    <property type="entry name" value="P-loop containing nucleotide triphosphate hydrolases"/>
    <property type="match status" value="2"/>
</dbReference>
<evidence type="ECO:0000313" key="8">
    <source>
        <dbReference type="EMBL" id="VVD81495.1"/>
    </source>
</evidence>
<dbReference type="Proteomes" id="UP000414233">
    <property type="component" value="Unassembled WGS sequence"/>
</dbReference>
<dbReference type="PANTHER" id="PTHR43790">
    <property type="entry name" value="CARBOHYDRATE TRANSPORT ATP-BINDING PROTEIN MG119-RELATED"/>
    <property type="match status" value="1"/>
</dbReference>
<evidence type="ECO:0000256" key="4">
    <source>
        <dbReference type="ARBA" id="ARBA00022737"/>
    </source>
</evidence>
<protein>
    <submittedName>
        <fullName evidence="8">ABC transporter ATP-binding protein</fullName>
    </submittedName>
</protein>
<dbReference type="GO" id="GO:0005524">
    <property type="term" value="F:ATP binding"/>
    <property type="evidence" value="ECO:0007669"/>
    <property type="project" value="UniProtKB-KW"/>
</dbReference>
<dbReference type="SUPFAM" id="SSF52540">
    <property type="entry name" value="P-loop containing nucleoside triphosphate hydrolases"/>
    <property type="match status" value="2"/>
</dbReference>
<dbReference type="PANTHER" id="PTHR43790:SF4">
    <property type="entry name" value="GUANOSINE IMPORT ATP-BINDING PROTEIN NUPO"/>
    <property type="match status" value="1"/>
</dbReference>
<dbReference type="InterPro" id="IPR050107">
    <property type="entry name" value="ABC_carbohydrate_import_ATPase"/>
</dbReference>
<keyword evidence="3" id="KW-0813">Transport</keyword>
<keyword evidence="4" id="KW-0677">Repeat</keyword>
<gene>
    <name evidence="8" type="ORF">PTE30175_01087</name>
</gene>
<keyword evidence="3" id="KW-0762">Sugar transport</keyword>
<dbReference type="InterPro" id="IPR003593">
    <property type="entry name" value="AAA+_ATPase"/>
</dbReference>
<dbReference type="PROSITE" id="PS00211">
    <property type="entry name" value="ABC_TRANSPORTER_1"/>
    <property type="match status" value="2"/>
</dbReference>
<evidence type="ECO:0000256" key="5">
    <source>
        <dbReference type="ARBA" id="ARBA00022741"/>
    </source>
</evidence>
<dbReference type="CDD" id="cd03215">
    <property type="entry name" value="ABC_Carb_Monos_II"/>
    <property type="match status" value="1"/>
</dbReference>
<proteinExistence type="predicted"/>
<keyword evidence="6 8" id="KW-0067">ATP-binding</keyword>
<dbReference type="GO" id="GO:0016887">
    <property type="term" value="F:ATP hydrolysis activity"/>
    <property type="evidence" value="ECO:0007669"/>
    <property type="project" value="InterPro"/>
</dbReference>
<evidence type="ECO:0000256" key="2">
    <source>
        <dbReference type="ARBA" id="ARBA00022519"/>
    </source>
</evidence>
<sequence>MNLLELAGVTKRFGAFVALDEVDWHVAAGEVHCLLGENGAGKSTLCNLVFGVYQPDAGAMRFDGAPHAPAGPIDALARGIAMVHQHFSLVGNMTVAENLVLGRARAVLRYDDVLEKMARLADEYDLAIDPHRVISELSVGERQRVEIIKCLLTDPRLLVLDEPTAVLPPGEVDALLTVCRKVAASGRAVILVTHKLAEIAKVADRTTVLRRGRIVESVPMAGADMQMLVRSMVGRDVSTADSVLAATLGIASQAAATVTADMADTTATEGQACKAAAMEDAVEALTLDALTFRDADGVLRLDDVTLAVRRGEIVGVAGVEGNGQTELGAILAGLATPTQGQICIGGRDVTGARPGDITAAGAGIVPEDRHAVACIGELSISENLFLGATHRYSRWGLLDRARMARDARALMQAFDVRADSPDVPMGRLSGGNQQKAVLARELTREPLTFLLAAQPTRGLDVGAVEAVFRRICSARDAGLGVLLISSDLNELIAVSDRVVVLYRGRVVGEMPATPGNRETIGAMMSGHGHG</sequence>
<evidence type="ECO:0000256" key="1">
    <source>
        <dbReference type="ARBA" id="ARBA00022475"/>
    </source>
</evidence>
<keyword evidence="9" id="KW-1185">Reference proteome</keyword>
<evidence type="ECO:0000256" key="6">
    <source>
        <dbReference type="ARBA" id="ARBA00022840"/>
    </source>
</evidence>
<keyword evidence="5" id="KW-0547">Nucleotide-binding</keyword>
<dbReference type="EMBL" id="CABPRZ010000003">
    <property type="protein sequence ID" value="VVD81495.1"/>
    <property type="molecule type" value="Genomic_DNA"/>
</dbReference>
<reference evidence="8 9" key="1">
    <citation type="submission" date="2019-08" db="EMBL/GenBank/DDBJ databases">
        <authorList>
            <person name="Peeters C."/>
        </authorList>
    </citation>
    <scope>NUCLEOTIDE SEQUENCE [LARGE SCALE GENOMIC DNA]</scope>
    <source>
        <strain evidence="8 9">LMG 30175</strain>
    </source>
</reference>
<dbReference type="PROSITE" id="PS50893">
    <property type="entry name" value="ABC_TRANSPORTER_2"/>
    <property type="match status" value="2"/>
</dbReference>
<evidence type="ECO:0000256" key="3">
    <source>
        <dbReference type="ARBA" id="ARBA00022597"/>
    </source>
</evidence>
<evidence type="ECO:0000259" key="7">
    <source>
        <dbReference type="PROSITE" id="PS50893"/>
    </source>
</evidence>
<dbReference type="InterPro" id="IPR003439">
    <property type="entry name" value="ABC_transporter-like_ATP-bd"/>
</dbReference>
<keyword evidence="1" id="KW-1003">Cell membrane</keyword>
<dbReference type="CDD" id="cd03216">
    <property type="entry name" value="ABC_Carb_Monos_I"/>
    <property type="match status" value="1"/>
</dbReference>
<name>A0A5E4T133_9BURK</name>
<keyword evidence="2" id="KW-0997">Cell inner membrane</keyword>
<dbReference type="AlphaFoldDB" id="A0A5E4T133"/>
<keyword evidence="2" id="KW-0472">Membrane</keyword>
<dbReference type="SMART" id="SM00382">
    <property type="entry name" value="AAA"/>
    <property type="match status" value="2"/>
</dbReference>
<evidence type="ECO:0000313" key="9">
    <source>
        <dbReference type="Proteomes" id="UP000414233"/>
    </source>
</evidence>
<dbReference type="OrthoDB" id="9776369at2"/>
<accession>A0A5E4T133</accession>
<organism evidence="8 9">
    <name type="scientific">Pandoraea terrae</name>
    <dbReference type="NCBI Taxonomy" id="1537710"/>
    <lineage>
        <taxon>Bacteria</taxon>
        <taxon>Pseudomonadati</taxon>
        <taxon>Pseudomonadota</taxon>
        <taxon>Betaproteobacteria</taxon>
        <taxon>Burkholderiales</taxon>
        <taxon>Burkholderiaceae</taxon>
        <taxon>Pandoraea</taxon>
    </lineage>
</organism>
<dbReference type="InterPro" id="IPR027417">
    <property type="entry name" value="P-loop_NTPase"/>
</dbReference>
<dbReference type="Pfam" id="PF00005">
    <property type="entry name" value="ABC_tran"/>
    <property type="match status" value="2"/>
</dbReference>
<feature type="domain" description="ABC transporter" evidence="7">
    <location>
        <begin position="4"/>
        <end position="236"/>
    </location>
</feature>
<feature type="domain" description="ABC transporter" evidence="7">
    <location>
        <begin position="285"/>
        <end position="528"/>
    </location>
</feature>